<feature type="transmembrane region" description="Helical" evidence="8">
    <location>
        <begin position="52"/>
        <end position="73"/>
    </location>
</feature>
<dbReference type="PANTHER" id="PTHR30614:SF0">
    <property type="entry name" value="L-CYSTINE TRANSPORT SYSTEM PERMEASE PROTEIN TCYL"/>
    <property type="match status" value="1"/>
</dbReference>
<evidence type="ECO:0000256" key="5">
    <source>
        <dbReference type="ARBA" id="ARBA00022970"/>
    </source>
</evidence>
<accession>A0A0M1NIH8</accession>
<dbReference type="SUPFAM" id="SSF161098">
    <property type="entry name" value="MetI-like"/>
    <property type="match status" value="1"/>
</dbReference>
<comment type="similarity">
    <text evidence="8">Belongs to the binding-protein-dependent transport system permease family.</text>
</comment>
<dbReference type="InterPro" id="IPR010065">
    <property type="entry name" value="AA_ABC_transptr_permease_3TM"/>
</dbReference>
<evidence type="ECO:0000256" key="7">
    <source>
        <dbReference type="ARBA" id="ARBA00023136"/>
    </source>
</evidence>
<dbReference type="PROSITE" id="PS50928">
    <property type="entry name" value="ABC_TM1"/>
    <property type="match status" value="1"/>
</dbReference>
<dbReference type="RefSeq" id="WP_054404319.1">
    <property type="nucleotide sequence ID" value="NZ_LIUT01000005.1"/>
</dbReference>
<dbReference type="InterPro" id="IPR000515">
    <property type="entry name" value="MetI-like"/>
</dbReference>
<dbReference type="Proteomes" id="UP000036932">
    <property type="component" value="Unassembled WGS sequence"/>
</dbReference>
<dbReference type="NCBIfam" id="TIGR03004">
    <property type="entry name" value="ectoine_ehuC"/>
    <property type="match status" value="1"/>
</dbReference>
<feature type="domain" description="ABC transmembrane type-1" evidence="9">
    <location>
        <begin position="16"/>
        <end position="201"/>
    </location>
</feature>
<dbReference type="OrthoDB" id="9805999at2"/>
<dbReference type="EMBL" id="LIUT01000005">
    <property type="protein sequence ID" value="KOR81986.1"/>
    <property type="molecule type" value="Genomic_DNA"/>
</dbReference>
<evidence type="ECO:0000259" key="9">
    <source>
        <dbReference type="PROSITE" id="PS50928"/>
    </source>
</evidence>
<comment type="subcellular location">
    <subcellularLocation>
        <location evidence="1 8">Cell membrane</location>
        <topology evidence="1 8">Multi-pass membrane protein</topology>
    </subcellularLocation>
</comment>
<keyword evidence="3" id="KW-1003">Cell membrane</keyword>
<keyword evidence="11" id="KW-1185">Reference proteome</keyword>
<protein>
    <submittedName>
        <fullName evidence="10">Amino acid ABC transporter permease</fullName>
    </submittedName>
</protein>
<keyword evidence="5" id="KW-0029">Amino-acid transport</keyword>
<evidence type="ECO:0000256" key="2">
    <source>
        <dbReference type="ARBA" id="ARBA00022448"/>
    </source>
</evidence>
<evidence type="ECO:0000256" key="3">
    <source>
        <dbReference type="ARBA" id="ARBA00022475"/>
    </source>
</evidence>
<feature type="transmembrane region" description="Helical" evidence="8">
    <location>
        <begin position="20"/>
        <end position="40"/>
    </location>
</feature>
<organism evidence="10 11">
    <name type="scientific">Paenibacillus solani</name>
    <dbReference type="NCBI Taxonomy" id="1705565"/>
    <lineage>
        <taxon>Bacteria</taxon>
        <taxon>Bacillati</taxon>
        <taxon>Bacillota</taxon>
        <taxon>Bacilli</taxon>
        <taxon>Bacillales</taxon>
        <taxon>Paenibacillaceae</taxon>
        <taxon>Paenibacillus</taxon>
    </lineage>
</organism>
<dbReference type="InterPro" id="IPR043429">
    <property type="entry name" value="ArtM/GltK/GlnP/TcyL/YhdX-like"/>
</dbReference>
<comment type="caution">
    <text evidence="10">The sequence shown here is derived from an EMBL/GenBank/DDBJ whole genome shotgun (WGS) entry which is preliminary data.</text>
</comment>
<dbReference type="GO" id="GO:0043190">
    <property type="term" value="C:ATP-binding cassette (ABC) transporter complex"/>
    <property type="evidence" value="ECO:0007669"/>
    <property type="project" value="InterPro"/>
</dbReference>
<feature type="transmembrane region" description="Helical" evidence="8">
    <location>
        <begin position="186"/>
        <end position="208"/>
    </location>
</feature>
<keyword evidence="6 8" id="KW-1133">Transmembrane helix</keyword>
<dbReference type="InterPro" id="IPR035906">
    <property type="entry name" value="MetI-like_sf"/>
</dbReference>
<evidence type="ECO:0000313" key="11">
    <source>
        <dbReference type="Proteomes" id="UP000036932"/>
    </source>
</evidence>
<dbReference type="InterPro" id="IPR014342">
    <property type="entry name" value="Ectoine_EhuC"/>
</dbReference>
<reference evidence="11" key="1">
    <citation type="submission" date="2015-08" db="EMBL/GenBank/DDBJ databases">
        <title>Genome sequencing project for genomic taxonomy and phylogenomics of Bacillus-like bacteria.</title>
        <authorList>
            <person name="Liu B."/>
            <person name="Wang J."/>
            <person name="Zhu Y."/>
            <person name="Liu G."/>
            <person name="Chen Q."/>
            <person name="Chen Z."/>
            <person name="Lan J."/>
            <person name="Che J."/>
            <person name="Ge C."/>
            <person name="Shi H."/>
            <person name="Pan Z."/>
            <person name="Liu X."/>
        </authorList>
    </citation>
    <scope>NUCLEOTIDE SEQUENCE [LARGE SCALE GENOMIC DNA]</scope>
    <source>
        <strain evidence="11">FJAT-22460</strain>
    </source>
</reference>
<keyword evidence="7 8" id="KW-0472">Membrane</keyword>
<evidence type="ECO:0000256" key="4">
    <source>
        <dbReference type="ARBA" id="ARBA00022692"/>
    </source>
</evidence>
<evidence type="ECO:0000313" key="10">
    <source>
        <dbReference type="EMBL" id="KOR81986.1"/>
    </source>
</evidence>
<dbReference type="CDD" id="cd06261">
    <property type="entry name" value="TM_PBP2"/>
    <property type="match status" value="1"/>
</dbReference>
<proteinExistence type="inferred from homology"/>
<dbReference type="PATRIC" id="fig|1705565.3.peg.54"/>
<keyword evidence="4 8" id="KW-0812">Transmembrane</keyword>
<gene>
    <name evidence="10" type="ORF">AM231_20680</name>
</gene>
<dbReference type="PANTHER" id="PTHR30614">
    <property type="entry name" value="MEMBRANE COMPONENT OF AMINO ACID ABC TRANSPORTER"/>
    <property type="match status" value="1"/>
</dbReference>
<feature type="transmembrane region" description="Helical" evidence="8">
    <location>
        <begin position="85"/>
        <end position="104"/>
    </location>
</feature>
<sequence>MPDSWIDFLPTLLKGAEITIVVAFFSAILALVVSFVAGLGRLSKLWIIRTLTAVYVEIFRGTSLLVQLFWLYFALPFIGIELPKMLAAILAIGLNFGAYGSEIVRSAVLAVPKGQWEATVALNMKPWQRLWNVILPQASLRMLPPFGNQLVELIKSTSLVYFITMADLTYQAMVLRNNYISWTTEILVLLLLMYFVIATLVSLAVRLLERKLTAGRL</sequence>
<dbReference type="Gene3D" id="1.10.3720.10">
    <property type="entry name" value="MetI-like"/>
    <property type="match status" value="1"/>
</dbReference>
<evidence type="ECO:0000256" key="8">
    <source>
        <dbReference type="RuleBase" id="RU363032"/>
    </source>
</evidence>
<keyword evidence="2 8" id="KW-0813">Transport</keyword>
<name>A0A0M1NIH8_9BACL</name>
<evidence type="ECO:0000256" key="6">
    <source>
        <dbReference type="ARBA" id="ARBA00022989"/>
    </source>
</evidence>
<dbReference type="GO" id="GO:0006865">
    <property type="term" value="P:amino acid transport"/>
    <property type="evidence" value="ECO:0007669"/>
    <property type="project" value="UniProtKB-KW"/>
</dbReference>
<evidence type="ECO:0000256" key="1">
    <source>
        <dbReference type="ARBA" id="ARBA00004651"/>
    </source>
</evidence>
<dbReference type="AlphaFoldDB" id="A0A0M1NIH8"/>
<dbReference type="GO" id="GO:0022857">
    <property type="term" value="F:transmembrane transporter activity"/>
    <property type="evidence" value="ECO:0007669"/>
    <property type="project" value="InterPro"/>
</dbReference>
<dbReference type="Pfam" id="PF00528">
    <property type="entry name" value="BPD_transp_1"/>
    <property type="match status" value="1"/>
</dbReference>
<dbReference type="NCBIfam" id="TIGR01726">
    <property type="entry name" value="HEQRo_perm_3TM"/>
    <property type="match status" value="1"/>
</dbReference>